<dbReference type="PROSITE" id="PS50048">
    <property type="entry name" value="ZN2_CY6_FUNGAL_2"/>
    <property type="match status" value="1"/>
</dbReference>
<dbReference type="InterPro" id="IPR036864">
    <property type="entry name" value="Zn2-C6_fun-type_DNA-bd_sf"/>
</dbReference>
<evidence type="ECO:0000313" key="11">
    <source>
        <dbReference type="Proteomes" id="UP000509510"/>
    </source>
</evidence>
<evidence type="ECO:0000256" key="8">
    <source>
        <dbReference type="SAM" id="MobiDB-lite"/>
    </source>
</evidence>
<dbReference type="EMBL" id="CP055902">
    <property type="protein sequence ID" value="QKX63129.1"/>
    <property type="molecule type" value="Genomic_DNA"/>
</dbReference>
<dbReference type="RefSeq" id="XP_035349303.1">
    <property type="nucleotide sequence ID" value="XM_035493410.1"/>
</dbReference>
<keyword evidence="5" id="KW-0238">DNA-binding</keyword>
<dbReference type="SMART" id="SM00066">
    <property type="entry name" value="GAL4"/>
    <property type="match status" value="1"/>
</dbReference>
<keyword evidence="2" id="KW-0479">Metal-binding</keyword>
<feature type="domain" description="Zn(2)-C6 fungal-type" evidence="9">
    <location>
        <begin position="12"/>
        <end position="42"/>
    </location>
</feature>
<keyword evidence="4" id="KW-0843">Virulence</keyword>
<evidence type="ECO:0000256" key="6">
    <source>
        <dbReference type="ARBA" id="ARBA00023163"/>
    </source>
</evidence>
<reference evidence="11" key="1">
    <citation type="submission" date="2020-06" db="EMBL/GenBank/DDBJ databases">
        <title>A chromosome-scale genome assembly of Talaromyces rugulosus W13939.</title>
        <authorList>
            <person name="Wang B."/>
            <person name="Guo L."/>
            <person name="Ye K."/>
            <person name="Wang L."/>
        </authorList>
    </citation>
    <scope>NUCLEOTIDE SEQUENCE [LARGE SCALE GENOMIC DNA]</scope>
    <source>
        <strain evidence="11">W13939</strain>
    </source>
</reference>
<evidence type="ECO:0000256" key="4">
    <source>
        <dbReference type="ARBA" id="ARBA00023026"/>
    </source>
</evidence>
<evidence type="ECO:0000256" key="7">
    <source>
        <dbReference type="ARBA" id="ARBA00023242"/>
    </source>
</evidence>
<dbReference type="GO" id="GO:0008270">
    <property type="term" value="F:zinc ion binding"/>
    <property type="evidence" value="ECO:0007669"/>
    <property type="project" value="InterPro"/>
</dbReference>
<dbReference type="InterPro" id="IPR001138">
    <property type="entry name" value="Zn2Cys6_DnaBD"/>
</dbReference>
<dbReference type="GO" id="GO:0005634">
    <property type="term" value="C:nucleus"/>
    <property type="evidence" value="ECO:0007669"/>
    <property type="project" value="UniProtKB-SubCell"/>
</dbReference>
<dbReference type="OrthoDB" id="309640at2759"/>
<dbReference type="CDD" id="cd12148">
    <property type="entry name" value="fungal_TF_MHR"/>
    <property type="match status" value="1"/>
</dbReference>
<dbReference type="PANTHER" id="PTHR47338">
    <property type="entry name" value="ZN(II)2CYS6 TRANSCRIPTION FACTOR (EUROFUNG)-RELATED"/>
    <property type="match status" value="1"/>
</dbReference>
<feature type="region of interest" description="Disordered" evidence="8">
    <location>
        <begin position="53"/>
        <end position="77"/>
    </location>
</feature>
<keyword evidence="11" id="KW-1185">Reference proteome</keyword>
<evidence type="ECO:0000256" key="3">
    <source>
        <dbReference type="ARBA" id="ARBA00023015"/>
    </source>
</evidence>
<evidence type="ECO:0000313" key="10">
    <source>
        <dbReference type="EMBL" id="QKX63129.1"/>
    </source>
</evidence>
<keyword evidence="6" id="KW-0804">Transcription</keyword>
<accession>A0A7H8R9N2</accession>
<dbReference type="GO" id="GO:0003677">
    <property type="term" value="F:DNA binding"/>
    <property type="evidence" value="ECO:0007669"/>
    <property type="project" value="UniProtKB-KW"/>
</dbReference>
<dbReference type="CDD" id="cd00067">
    <property type="entry name" value="GAL4"/>
    <property type="match status" value="1"/>
</dbReference>
<dbReference type="InterPro" id="IPR007219">
    <property type="entry name" value="XnlR_reg_dom"/>
</dbReference>
<evidence type="ECO:0000256" key="5">
    <source>
        <dbReference type="ARBA" id="ARBA00023125"/>
    </source>
</evidence>
<dbReference type="SUPFAM" id="SSF57701">
    <property type="entry name" value="Zn2/Cys6 DNA-binding domain"/>
    <property type="match status" value="1"/>
</dbReference>
<dbReference type="Proteomes" id="UP000509510">
    <property type="component" value="Chromosome V"/>
</dbReference>
<dbReference type="GO" id="GO:0000981">
    <property type="term" value="F:DNA-binding transcription factor activity, RNA polymerase II-specific"/>
    <property type="evidence" value="ECO:0007669"/>
    <property type="project" value="InterPro"/>
</dbReference>
<dbReference type="KEGG" id="trg:TRUGW13939_10297"/>
<dbReference type="GO" id="GO:0006351">
    <property type="term" value="P:DNA-templated transcription"/>
    <property type="evidence" value="ECO:0007669"/>
    <property type="project" value="InterPro"/>
</dbReference>
<keyword evidence="7" id="KW-0539">Nucleus</keyword>
<name>A0A7H8R9N2_TALRU</name>
<protein>
    <recommendedName>
        <fullName evidence="9">Zn(2)-C6 fungal-type domain-containing protein</fullName>
    </recommendedName>
</protein>
<evidence type="ECO:0000256" key="2">
    <source>
        <dbReference type="ARBA" id="ARBA00022723"/>
    </source>
</evidence>
<dbReference type="PROSITE" id="PS00463">
    <property type="entry name" value="ZN2_CY6_FUNGAL_1"/>
    <property type="match status" value="1"/>
</dbReference>
<dbReference type="GeneID" id="55997778"/>
<feature type="compositionally biased region" description="Polar residues" evidence="8">
    <location>
        <begin position="586"/>
        <end position="595"/>
    </location>
</feature>
<dbReference type="AlphaFoldDB" id="A0A7H8R9N2"/>
<comment type="subcellular location">
    <subcellularLocation>
        <location evidence="1">Nucleus</location>
    </subcellularLocation>
</comment>
<sequence>MKPGQVALAPTACRRCRERKVRCSHEQPECAKCVRLGLECSYPEPPDRRLIAARRKRSTRSTPHEPRDTTTTPDLLARQSSEYIIQHEPPPRTSQTTGHPPELHISDAAKKLLQDTYFACAFNSSLTIHLPTFEQAIEQGTVPKHTLLAMYALAANFLVSSSSRGRKHYAVMRGLDNLGAVSETWALKAGKMALQEADQPTLYMIQTCQILSLYWFSKGDPRRNTMFSGIGYRAVRSIVIESKEMLCPGIFQPNGIEAEKMRRLFWASWITNVINSDHYTPGSAADTLVLTLPLPVSENAFLWSTEEPLATISQSSSKSQPTRNREPSIMAEIMKILMIWARIRDHIDMRRSFPHYEAWVNAFSLQKEISNWASQLPADLSYSKRNLYHQLVVKEQPIYVFLHALYHQCCLVLNSSLVPHFSGLSFTGDMPLEVVQISAAVALRSAQALSDLSAHLVALEWDPTQIAPFVGYCMYVAASVQMSVLPRNSESGDTRWTRLTHCLKLLELMKPYWAVLDRLWARISRLYDSQYSQLANTRTAAVPATPVAEELAQNEYLATPKRGTGSLDEPLENSVLHYSLRKLQRNPASSSSTQGLERAFSPSATVRSVADHMMQREDGASSYRQQQQQFERRGTDTMAPTISPTLFPMQLTNPHSSIHTPFAENQLQKDSFESNTPFPGFLTSLLPLHTNSVDENDWFQLDMQNSAQARQALNEFF</sequence>
<dbReference type="Pfam" id="PF00172">
    <property type="entry name" value="Zn_clus"/>
    <property type="match status" value="1"/>
</dbReference>
<dbReference type="PANTHER" id="PTHR47338:SF27">
    <property type="entry name" value="ZN(II)2CYS6 TRANSCRIPTION FACTOR (EUROFUNG)"/>
    <property type="match status" value="1"/>
</dbReference>
<dbReference type="InterPro" id="IPR050815">
    <property type="entry name" value="TF_fung"/>
</dbReference>
<organism evidence="10 11">
    <name type="scientific">Talaromyces rugulosus</name>
    <name type="common">Penicillium rugulosum</name>
    <dbReference type="NCBI Taxonomy" id="121627"/>
    <lineage>
        <taxon>Eukaryota</taxon>
        <taxon>Fungi</taxon>
        <taxon>Dikarya</taxon>
        <taxon>Ascomycota</taxon>
        <taxon>Pezizomycotina</taxon>
        <taxon>Eurotiomycetes</taxon>
        <taxon>Eurotiomycetidae</taxon>
        <taxon>Eurotiales</taxon>
        <taxon>Trichocomaceae</taxon>
        <taxon>Talaromyces</taxon>
        <taxon>Talaromyces sect. Islandici</taxon>
    </lineage>
</organism>
<dbReference type="Gene3D" id="4.10.240.10">
    <property type="entry name" value="Zn(2)-C6 fungal-type DNA-binding domain"/>
    <property type="match status" value="1"/>
</dbReference>
<evidence type="ECO:0000256" key="1">
    <source>
        <dbReference type="ARBA" id="ARBA00004123"/>
    </source>
</evidence>
<keyword evidence="3" id="KW-0805">Transcription regulation</keyword>
<proteinExistence type="predicted"/>
<dbReference type="Pfam" id="PF04082">
    <property type="entry name" value="Fungal_trans"/>
    <property type="match status" value="1"/>
</dbReference>
<evidence type="ECO:0000259" key="9">
    <source>
        <dbReference type="PROSITE" id="PS50048"/>
    </source>
</evidence>
<gene>
    <name evidence="10" type="ORF">TRUGW13939_10297</name>
</gene>
<feature type="region of interest" description="Disordered" evidence="8">
    <location>
        <begin position="584"/>
        <end position="603"/>
    </location>
</feature>